<evidence type="ECO:0000256" key="3">
    <source>
        <dbReference type="ARBA" id="ARBA00012417"/>
    </source>
</evidence>
<dbReference type="GO" id="GO:0006281">
    <property type="term" value="P:DNA repair"/>
    <property type="evidence" value="ECO:0007669"/>
    <property type="project" value="UniProtKB-KW"/>
</dbReference>
<gene>
    <name evidence="25" type="ORF">COW11_05430</name>
</gene>
<dbReference type="SUPFAM" id="SSF89550">
    <property type="entry name" value="PHP domain-like"/>
    <property type="match status" value="1"/>
</dbReference>
<dbReference type="Gene3D" id="3.20.20.140">
    <property type="entry name" value="Metal-dependent hydrolases"/>
    <property type="match status" value="1"/>
</dbReference>
<comment type="catalytic activity">
    <reaction evidence="18">
        <text>2'-deoxyribonucleotide-(2'-deoxyribose 5'-phosphate)-2'-deoxyribonucleotide-DNA = a 3'-end 2'-deoxyribonucleotide-(2,3-dehydro-2,3-deoxyribose 5'-phosphate)-DNA + a 5'-end 5'-phospho-2'-deoxyribonucleoside-DNA + H(+)</text>
        <dbReference type="Rhea" id="RHEA:66592"/>
        <dbReference type="Rhea" id="RHEA-COMP:13180"/>
        <dbReference type="Rhea" id="RHEA-COMP:16897"/>
        <dbReference type="Rhea" id="RHEA-COMP:17067"/>
        <dbReference type="ChEBI" id="CHEBI:15378"/>
        <dbReference type="ChEBI" id="CHEBI:136412"/>
        <dbReference type="ChEBI" id="CHEBI:157695"/>
        <dbReference type="ChEBI" id="CHEBI:167181"/>
        <dbReference type="EC" id="4.2.99.18"/>
    </reaction>
</comment>
<dbReference type="PANTHER" id="PTHR36928:SF1">
    <property type="entry name" value="PHOSPHATASE YCDX-RELATED"/>
    <property type="match status" value="1"/>
</dbReference>
<dbReference type="Gene3D" id="1.10.150.20">
    <property type="entry name" value="5' to 3' exonuclease, C-terminal subdomain"/>
    <property type="match status" value="1"/>
</dbReference>
<evidence type="ECO:0000259" key="22">
    <source>
        <dbReference type="SMART" id="SM00278"/>
    </source>
</evidence>
<evidence type="ECO:0000256" key="15">
    <source>
        <dbReference type="ARBA" id="ARBA00023204"/>
    </source>
</evidence>
<keyword evidence="13" id="KW-0239">DNA-directed DNA polymerase</keyword>
<dbReference type="EC" id="4.2.99.18" evidence="4"/>
<dbReference type="PRINTS" id="PR00870">
    <property type="entry name" value="DNAPOLXBETA"/>
</dbReference>
<keyword evidence="12" id="KW-0832">Ubl conjugation</keyword>
<dbReference type="AlphaFoldDB" id="A0A2J0LGP3"/>
<dbReference type="InterPro" id="IPR004013">
    <property type="entry name" value="PHP_dom"/>
</dbReference>
<dbReference type="Pfam" id="PF02811">
    <property type="entry name" value="PHP"/>
    <property type="match status" value="1"/>
</dbReference>
<dbReference type="GO" id="GO:0005829">
    <property type="term" value="C:cytosol"/>
    <property type="evidence" value="ECO:0007669"/>
    <property type="project" value="TreeGrafter"/>
</dbReference>
<evidence type="ECO:0000256" key="2">
    <source>
        <dbReference type="ARBA" id="ARBA00004496"/>
    </source>
</evidence>
<evidence type="ECO:0000256" key="17">
    <source>
        <dbReference type="ARBA" id="ARBA00035726"/>
    </source>
</evidence>
<reference evidence="25 26" key="1">
    <citation type="submission" date="2017-09" db="EMBL/GenBank/DDBJ databases">
        <title>Depth-based differentiation of microbial function through sediment-hosted aquifers and enrichment of novel symbionts in the deep terrestrial subsurface.</title>
        <authorList>
            <person name="Probst A.J."/>
            <person name="Ladd B."/>
            <person name="Jarett J.K."/>
            <person name="Geller-Mcgrath D.E."/>
            <person name="Sieber C.M."/>
            <person name="Emerson J.B."/>
            <person name="Anantharaman K."/>
            <person name="Thomas B.C."/>
            <person name="Malmstrom R."/>
            <person name="Stieglmeier M."/>
            <person name="Klingl A."/>
            <person name="Woyke T."/>
            <person name="Ryan C.M."/>
            <person name="Banfield J.F."/>
        </authorList>
    </citation>
    <scope>NUCLEOTIDE SEQUENCE [LARGE SCALE GENOMIC DNA]</scope>
    <source>
        <strain evidence="25">CG12_big_fil_rev_8_21_14_0_65_43_15</strain>
    </source>
</reference>
<evidence type="ECO:0000256" key="9">
    <source>
        <dbReference type="ARBA" id="ARBA00022695"/>
    </source>
</evidence>
<evidence type="ECO:0000259" key="24">
    <source>
        <dbReference type="SMART" id="SM00483"/>
    </source>
</evidence>
<keyword evidence="8" id="KW-0808">Transferase</keyword>
<feature type="domain" description="DNA-directed DNA polymerase X" evidence="24">
    <location>
        <begin position="1"/>
        <end position="304"/>
    </location>
</feature>
<keyword evidence="7" id="KW-0237">DNA synthesis</keyword>
<dbReference type="CDD" id="cd00141">
    <property type="entry name" value="NT_POLXc"/>
    <property type="match status" value="1"/>
</dbReference>
<proteinExistence type="predicted"/>
<feature type="non-terminal residue" evidence="25">
    <location>
        <position position="1"/>
    </location>
</feature>
<dbReference type="InterPro" id="IPR016195">
    <property type="entry name" value="Pol/histidinol_Pase-like"/>
</dbReference>
<dbReference type="NCBIfam" id="NF006375">
    <property type="entry name" value="PRK08609.1"/>
    <property type="match status" value="1"/>
</dbReference>
<dbReference type="InterPro" id="IPR003583">
    <property type="entry name" value="Hlx-hairpin-Hlx_DNA-bd_motif"/>
</dbReference>
<dbReference type="SMART" id="SM00481">
    <property type="entry name" value="POLIIIAc"/>
    <property type="match status" value="1"/>
</dbReference>
<evidence type="ECO:0000256" key="7">
    <source>
        <dbReference type="ARBA" id="ARBA00022634"/>
    </source>
</evidence>
<dbReference type="Pfam" id="PF14520">
    <property type="entry name" value="HHH_5"/>
    <property type="match status" value="1"/>
</dbReference>
<protein>
    <recommendedName>
        <fullName evidence="5">DNA polymerase beta</fullName>
        <ecNumber evidence="3">2.7.7.7</ecNumber>
        <ecNumber evidence="4">4.2.99.18</ecNumber>
    </recommendedName>
    <alternativeName>
        <fullName evidence="16">5'-deoxyribose-phosphate lyase</fullName>
    </alternativeName>
    <alternativeName>
        <fullName evidence="17">AP lyase</fullName>
    </alternativeName>
</protein>
<dbReference type="SUPFAM" id="SSF47781">
    <property type="entry name" value="RuvA domain 2-like"/>
    <property type="match status" value="1"/>
</dbReference>
<dbReference type="EMBL" id="PFGP01000124">
    <property type="protein sequence ID" value="PIW66024.1"/>
    <property type="molecule type" value="Genomic_DNA"/>
</dbReference>
<evidence type="ECO:0000256" key="12">
    <source>
        <dbReference type="ARBA" id="ARBA00022843"/>
    </source>
</evidence>
<sequence length="560" mass="62659">FNEIADILEIQNEDRFRIRSYRNAAASIESLAEDINSIYKKGALRQIPAIGKSIAEKIEELIKTAKCGMHQELLKNVPRGVLDVMRVPGMGPKHAMLVYKSLGVDSMNRLRRAAEAGKLEALPGLGKKSEQKILKGIKGLSITEGKFKLITAYKYASQIRDELKKSNAIGRVEFAGSLRRKKELVGDVDILVTSDNPKAAMKVFVKIDGVKEVLAKGDTKSSVRLNCGLQVDLRILDKDSFGAGLYYFTGSKEHNVTARDMAKKAGLKINEYGAYKGSRKIASKTEEDIFKAIGLKYIEPELRENRGEIQLAASGNLPILIRQKDLRGDFHMHTKTSDGKNTPEEMAVKAIQMGYEYIAITDHSKAVRIAGGKDEKALLAHFKNIDRVNKKLKGFVILKGVEVDIKSDGSLDLEDWFLKECDVVITAIHSGFTMPSDKMTKRIVKAFKNKNVDIFAHPTGRLLKERQPYAFDMEEIFNVARDNNVAMELSAYPDRLDLNDIHCRMAKDMGVKIAVGTDSHSAKQLDNMQWGVYTARRGWLEKKNVLNTLPAREILKIFSK</sequence>
<comment type="catalytic activity">
    <reaction evidence="19">
        <text>a 5'-end 2'-deoxyribose-2'-deoxyribonucleotide-DNA = (2E,4S)-4-hydroxypenten-2-al-5-phosphate + a 5'-end 5'-phospho-2'-deoxyribonucleoside-DNA + H(+)</text>
        <dbReference type="Rhea" id="RHEA:76255"/>
        <dbReference type="Rhea" id="RHEA-COMP:13180"/>
        <dbReference type="Rhea" id="RHEA-COMP:18657"/>
        <dbReference type="ChEBI" id="CHEBI:15378"/>
        <dbReference type="ChEBI" id="CHEBI:136412"/>
        <dbReference type="ChEBI" id="CHEBI:195194"/>
        <dbReference type="ChEBI" id="CHEBI:195195"/>
    </reaction>
</comment>
<dbReference type="InterPro" id="IPR022311">
    <property type="entry name" value="PolX-like"/>
</dbReference>
<keyword evidence="6" id="KW-0488">Methylation</keyword>
<dbReference type="SMART" id="SM00483">
    <property type="entry name" value="POLXc"/>
    <property type="match status" value="1"/>
</dbReference>
<dbReference type="SUPFAM" id="SSF47802">
    <property type="entry name" value="DNA polymerase beta, N-terminal domain-like"/>
    <property type="match status" value="1"/>
</dbReference>
<dbReference type="SMART" id="SM00278">
    <property type="entry name" value="HhH1"/>
    <property type="match status" value="3"/>
</dbReference>
<name>A0A2J0LGP3_9BACT</name>
<comment type="subcellular location">
    <subcellularLocation>
        <location evidence="2">Cytoplasm</location>
    </subcellularLocation>
</comment>
<accession>A0A2J0LGP3</accession>
<evidence type="ECO:0000256" key="18">
    <source>
        <dbReference type="ARBA" id="ARBA00044632"/>
    </source>
</evidence>
<feature type="domain" description="Helix-hairpin-helix DNA-binding motif class 1" evidence="22">
    <location>
        <begin position="117"/>
        <end position="136"/>
    </location>
</feature>
<dbReference type="InterPro" id="IPR029398">
    <property type="entry name" value="PolB_thumb"/>
</dbReference>
<evidence type="ECO:0000256" key="5">
    <source>
        <dbReference type="ARBA" id="ARBA00020020"/>
    </source>
</evidence>
<evidence type="ECO:0000256" key="11">
    <source>
        <dbReference type="ARBA" id="ARBA00022763"/>
    </source>
</evidence>
<evidence type="ECO:0000259" key="23">
    <source>
        <dbReference type="SMART" id="SM00481"/>
    </source>
</evidence>
<dbReference type="CDD" id="cd07436">
    <property type="entry name" value="PHP_PolX"/>
    <property type="match status" value="1"/>
</dbReference>
<dbReference type="GO" id="GO:0003677">
    <property type="term" value="F:DNA binding"/>
    <property type="evidence" value="ECO:0007669"/>
    <property type="project" value="InterPro"/>
</dbReference>
<comment type="cofactor">
    <cofactor evidence="1">
        <name>Mg(2+)</name>
        <dbReference type="ChEBI" id="CHEBI:18420"/>
    </cofactor>
</comment>
<dbReference type="GO" id="GO:0042578">
    <property type="term" value="F:phosphoric ester hydrolase activity"/>
    <property type="evidence" value="ECO:0007669"/>
    <property type="project" value="TreeGrafter"/>
</dbReference>
<comment type="caution">
    <text evidence="25">The sequence shown here is derived from an EMBL/GenBank/DDBJ whole genome shotgun (WGS) entry which is preliminary data.</text>
</comment>
<keyword evidence="15" id="KW-0234">DNA repair</keyword>
<comment type="function">
    <text evidence="20">Repair polymerase that plays a key role in base-excision repair. During this process, the damaged base is excised by specific DNA glycosylases, the DNA backbone is nicked at the abasic site by an apurinic/apyrimidic (AP) endonuclease, and POLB removes 5'-deoxyribose-phosphate from the preincised AP site acting as a 5'-deoxyribose-phosphate lyase (5'-dRP lyase); through its DNA polymerase activity, it adds one nucleotide to the 3' end of the arising single-nucleotide gap. Conducts 'gap-filling' DNA synthesis in a stepwise distributive fashion rather than in a processive fashion as for other DNA polymerases. It is also able to cleave sugar-phosphate bonds 3' to an intact AP site, acting as an AP lyase.</text>
</comment>
<dbReference type="PIRSF" id="PIRSF005047">
    <property type="entry name" value="UCP005047_YshC"/>
    <property type="match status" value="1"/>
</dbReference>
<comment type="catalytic activity">
    <reaction evidence="21">
        <text>DNA(n) + a 2'-deoxyribonucleoside 5'-triphosphate = DNA(n+1) + diphosphate</text>
        <dbReference type="Rhea" id="RHEA:22508"/>
        <dbReference type="Rhea" id="RHEA-COMP:17339"/>
        <dbReference type="Rhea" id="RHEA-COMP:17340"/>
        <dbReference type="ChEBI" id="CHEBI:33019"/>
        <dbReference type="ChEBI" id="CHEBI:61560"/>
        <dbReference type="ChEBI" id="CHEBI:173112"/>
        <dbReference type="EC" id="2.7.7.7"/>
    </reaction>
</comment>
<dbReference type="Pfam" id="PF14716">
    <property type="entry name" value="HHH_8"/>
    <property type="match status" value="1"/>
</dbReference>
<dbReference type="InterPro" id="IPR002008">
    <property type="entry name" value="DNA_pol_X_beta-like"/>
</dbReference>
<evidence type="ECO:0000256" key="19">
    <source>
        <dbReference type="ARBA" id="ARBA00044678"/>
    </source>
</evidence>
<keyword evidence="9" id="KW-0548">Nucleotidyltransferase</keyword>
<keyword evidence="11" id="KW-0227">DNA damage</keyword>
<feature type="domain" description="Helix-hairpin-helix DNA-binding motif class 1" evidence="22">
    <location>
        <begin position="82"/>
        <end position="101"/>
    </location>
</feature>
<dbReference type="Pfam" id="PF14791">
    <property type="entry name" value="DNA_pol_B_thumb"/>
    <property type="match status" value="1"/>
</dbReference>
<dbReference type="PANTHER" id="PTHR36928">
    <property type="entry name" value="PHOSPHATASE YCDX-RELATED"/>
    <property type="match status" value="1"/>
</dbReference>
<evidence type="ECO:0000256" key="16">
    <source>
        <dbReference type="ARBA" id="ARBA00035717"/>
    </source>
</evidence>
<dbReference type="EC" id="2.7.7.7" evidence="3"/>
<evidence type="ECO:0000256" key="6">
    <source>
        <dbReference type="ARBA" id="ARBA00022481"/>
    </source>
</evidence>
<evidence type="ECO:0000313" key="26">
    <source>
        <dbReference type="Proteomes" id="UP000231267"/>
    </source>
</evidence>
<dbReference type="Gene3D" id="3.30.460.10">
    <property type="entry name" value="Beta Polymerase, domain 2"/>
    <property type="match status" value="1"/>
</dbReference>
<dbReference type="InterPro" id="IPR050243">
    <property type="entry name" value="PHP_phosphatase"/>
</dbReference>
<evidence type="ECO:0000256" key="1">
    <source>
        <dbReference type="ARBA" id="ARBA00001946"/>
    </source>
</evidence>
<dbReference type="FunFam" id="3.20.20.140:FF:000047">
    <property type="entry name" value="PHP domain-containing protein"/>
    <property type="match status" value="1"/>
</dbReference>
<dbReference type="InterPro" id="IPR010996">
    <property type="entry name" value="HHH_MUS81"/>
</dbReference>
<evidence type="ECO:0000313" key="25">
    <source>
        <dbReference type="EMBL" id="PIW66024.1"/>
    </source>
</evidence>
<dbReference type="GO" id="GO:0008270">
    <property type="term" value="F:zinc ion binding"/>
    <property type="evidence" value="ECO:0007669"/>
    <property type="project" value="TreeGrafter"/>
</dbReference>
<dbReference type="GO" id="GO:0140078">
    <property type="term" value="F:class I DNA-(apurinic or apyrimidinic site) endonuclease activity"/>
    <property type="evidence" value="ECO:0007669"/>
    <property type="project" value="UniProtKB-EC"/>
</dbReference>
<feature type="domain" description="Helix-hairpin-helix DNA-binding motif class 1" evidence="22">
    <location>
        <begin position="42"/>
        <end position="61"/>
    </location>
</feature>
<organism evidence="25 26">
    <name type="scientific">Candidatus Taenaricola geysiri</name>
    <dbReference type="NCBI Taxonomy" id="1974752"/>
    <lineage>
        <taxon>Bacteria</taxon>
        <taxon>Pseudomonadati</taxon>
        <taxon>Candidatus Omnitrophota</taxon>
        <taxon>Candidatus Taenaricola</taxon>
    </lineage>
</organism>
<dbReference type="Gene3D" id="1.10.150.110">
    <property type="entry name" value="DNA polymerase beta, N-terminal domain-like"/>
    <property type="match status" value="1"/>
</dbReference>
<dbReference type="InterPro" id="IPR027421">
    <property type="entry name" value="DNA_pol_lamdba_lyase_dom_sf"/>
</dbReference>
<dbReference type="InterPro" id="IPR002054">
    <property type="entry name" value="DNA-dir_DNA_pol_X"/>
</dbReference>
<dbReference type="InterPro" id="IPR037160">
    <property type="entry name" value="DNA_Pol_thumb_sf"/>
</dbReference>
<evidence type="ECO:0000256" key="14">
    <source>
        <dbReference type="ARBA" id="ARBA00023053"/>
    </source>
</evidence>
<evidence type="ECO:0000256" key="4">
    <source>
        <dbReference type="ARBA" id="ARBA00012720"/>
    </source>
</evidence>
<evidence type="ECO:0000256" key="10">
    <source>
        <dbReference type="ARBA" id="ARBA00022705"/>
    </source>
</evidence>
<dbReference type="InterPro" id="IPR043519">
    <property type="entry name" value="NT_sf"/>
</dbReference>
<dbReference type="InterPro" id="IPR003141">
    <property type="entry name" value="Pol/His_phosphatase_N"/>
</dbReference>
<evidence type="ECO:0000256" key="20">
    <source>
        <dbReference type="ARBA" id="ARBA00045548"/>
    </source>
</evidence>
<dbReference type="InterPro" id="IPR047967">
    <property type="entry name" value="PolX_PHP"/>
</dbReference>
<dbReference type="Proteomes" id="UP000231267">
    <property type="component" value="Unassembled WGS sequence"/>
</dbReference>
<keyword evidence="10" id="KW-0235">DNA replication</keyword>
<dbReference type="SUPFAM" id="SSF81301">
    <property type="entry name" value="Nucleotidyltransferase"/>
    <property type="match status" value="1"/>
</dbReference>
<evidence type="ECO:0000256" key="13">
    <source>
        <dbReference type="ARBA" id="ARBA00022932"/>
    </source>
</evidence>
<keyword evidence="14" id="KW-0915">Sodium</keyword>
<dbReference type="Gene3D" id="3.30.210.10">
    <property type="entry name" value="DNA polymerase, thumb domain"/>
    <property type="match status" value="1"/>
</dbReference>
<evidence type="ECO:0000256" key="8">
    <source>
        <dbReference type="ARBA" id="ARBA00022679"/>
    </source>
</evidence>
<dbReference type="InterPro" id="IPR010994">
    <property type="entry name" value="RuvA_2-like"/>
</dbReference>
<feature type="domain" description="Polymerase/histidinol phosphatase N-terminal" evidence="23">
    <location>
        <begin position="328"/>
        <end position="407"/>
    </location>
</feature>
<dbReference type="GO" id="GO:0003887">
    <property type="term" value="F:DNA-directed DNA polymerase activity"/>
    <property type="evidence" value="ECO:0007669"/>
    <property type="project" value="UniProtKB-KW"/>
</dbReference>
<evidence type="ECO:0000256" key="21">
    <source>
        <dbReference type="ARBA" id="ARBA00049244"/>
    </source>
</evidence>